<evidence type="ECO:0000313" key="1">
    <source>
        <dbReference type="EMBL" id="MDP9798466.1"/>
    </source>
</evidence>
<accession>A0ABT9N4W6</accession>
<gene>
    <name evidence="1" type="ORF">J2S43_006978</name>
</gene>
<keyword evidence="2" id="KW-1185">Reference proteome</keyword>
<comment type="caution">
    <text evidence="1">The sequence shown here is derived from an EMBL/GenBank/DDBJ whole genome shotgun (WGS) entry which is preliminary data.</text>
</comment>
<organism evidence="1 2">
    <name type="scientific">Catenuloplanes nepalensis</name>
    <dbReference type="NCBI Taxonomy" id="587533"/>
    <lineage>
        <taxon>Bacteria</taxon>
        <taxon>Bacillati</taxon>
        <taxon>Actinomycetota</taxon>
        <taxon>Actinomycetes</taxon>
        <taxon>Micromonosporales</taxon>
        <taxon>Micromonosporaceae</taxon>
        <taxon>Catenuloplanes</taxon>
    </lineage>
</organism>
<name>A0ABT9N4W6_9ACTN</name>
<dbReference type="EMBL" id="JAUSRA010000001">
    <property type="protein sequence ID" value="MDP9798466.1"/>
    <property type="molecule type" value="Genomic_DNA"/>
</dbReference>
<sequence length="46" mass="4986">MMVPPTYRCRMALPAITRGNNTKVQGAAAPGKAFVRRPDYAFGTTT</sequence>
<proteinExistence type="predicted"/>
<evidence type="ECO:0000313" key="2">
    <source>
        <dbReference type="Proteomes" id="UP001240984"/>
    </source>
</evidence>
<reference evidence="1 2" key="1">
    <citation type="submission" date="2023-07" db="EMBL/GenBank/DDBJ databases">
        <title>Sequencing the genomes of 1000 actinobacteria strains.</title>
        <authorList>
            <person name="Klenk H.-P."/>
        </authorList>
    </citation>
    <scope>NUCLEOTIDE SEQUENCE [LARGE SCALE GENOMIC DNA]</scope>
    <source>
        <strain evidence="1 2">DSM 44710</strain>
    </source>
</reference>
<protein>
    <submittedName>
        <fullName evidence="1">Uncharacterized protein</fullName>
    </submittedName>
</protein>
<dbReference type="Proteomes" id="UP001240984">
    <property type="component" value="Unassembled WGS sequence"/>
</dbReference>